<evidence type="ECO:0000313" key="3">
    <source>
        <dbReference type="Proteomes" id="UP000308197"/>
    </source>
</evidence>
<accession>A0A5C3PF11</accession>
<gene>
    <name evidence="2" type="ORF">K466DRAFT_76390</name>
</gene>
<protein>
    <recommendedName>
        <fullName evidence="4">Secreted protein</fullName>
    </recommendedName>
</protein>
<feature type="chain" id="PRO_5023004967" description="Secreted protein" evidence="1">
    <location>
        <begin position="18"/>
        <end position="75"/>
    </location>
</feature>
<evidence type="ECO:0000313" key="2">
    <source>
        <dbReference type="EMBL" id="TFK88355.1"/>
    </source>
</evidence>
<reference evidence="2 3" key="1">
    <citation type="journal article" date="2019" name="Nat. Ecol. Evol.">
        <title>Megaphylogeny resolves global patterns of mushroom evolution.</title>
        <authorList>
            <person name="Varga T."/>
            <person name="Krizsan K."/>
            <person name="Foldi C."/>
            <person name="Dima B."/>
            <person name="Sanchez-Garcia M."/>
            <person name="Sanchez-Ramirez S."/>
            <person name="Szollosi G.J."/>
            <person name="Szarkandi J.G."/>
            <person name="Papp V."/>
            <person name="Albert L."/>
            <person name="Andreopoulos W."/>
            <person name="Angelini C."/>
            <person name="Antonin V."/>
            <person name="Barry K.W."/>
            <person name="Bougher N.L."/>
            <person name="Buchanan P."/>
            <person name="Buyck B."/>
            <person name="Bense V."/>
            <person name="Catcheside P."/>
            <person name="Chovatia M."/>
            <person name="Cooper J."/>
            <person name="Damon W."/>
            <person name="Desjardin D."/>
            <person name="Finy P."/>
            <person name="Geml J."/>
            <person name="Haridas S."/>
            <person name="Hughes K."/>
            <person name="Justo A."/>
            <person name="Karasinski D."/>
            <person name="Kautmanova I."/>
            <person name="Kiss B."/>
            <person name="Kocsube S."/>
            <person name="Kotiranta H."/>
            <person name="LaButti K.M."/>
            <person name="Lechner B.E."/>
            <person name="Liimatainen K."/>
            <person name="Lipzen A."/>
            <person name="Lukacs Z."/>
            <person name="Mihaltcheva S."/>
            <person name="Morgado L.N."/>
            <person name="Niskanen T."/>
            <person name="Noordeloos M.E."/>
            <person name="Ohm R.A."/>
            <person name="Ortiz-Santana B."/>
            <person name="Ovrebo C."/>
            <person name="Racz N."/>
            <person name="Riley R."/>
            <person name="Savchenko A."/>
            <person name="Shiryaev A."/>
            <person name="Soop K."/>
            <person name="Spirin V."/>
            <person name="Szebenyi C."/>
            <person name="Tomsovsky M."/>
            <person name="Tulloss R.E."/>
            <person name="Uehling J."/>
            <person name="Grigoriev I.V."/>
            <person name="Vagvolgyi C."/>
            <person name="Papp T."/>
            <person name="Martin F.M."/>
            <person name="Miettinen O."/>
            <person name="Hibbett D.S."/>
            <person name="Nagy L.G."/>
        </authorList>
    </citation>
    <scope>NUCLEOTIDE SEQUENCE [LARGE SCALE GENOMIC DNA]</scope>
    <source>
        <strain evidence="2 3">HHB13444</strain>
    </source>
</reference>
<proteinExistence type="predicted"/>
<sequence length="75" mass="8300">MIVAPAWLCCTSQFALSVRSVSVDALSMSQRPAPPVWLCARTGLSDDAQEREERERCACQCTCQHFLEALARNAN</sequence>
<dbReference type="AlphaFoldDB" id="A0A5C3PF11"/>
<name>A0A5C3PF11_9APHY</name>
<dbReference type="Proteomes" id="UP000308197">
    <property type="component" value="Unassembled WGS sequence"/>
</dbReference>
<organism evidence="2 3">
    <name type="scientific">Polyporus arcularius HHB13444</name>
    <dbReference type="NCBI Taxonomy" id="1314778"/>
    <lineage>
        <taxon>Eukaryota</taxon>
        <taxon>Fungi</taxon>
        <taxon>Dikarya</taxon>
        <taxon>Basidiomycota</taxon>
        <taxon>Agaricomycotina</taxon>
        <taxon>Agaricomycetes</taxon>
        <taxon>Polyporales</taxon>
        <taxon>Polyporaceae</taxon>
        <taxon>Polyporus</taxon>
    </lineage>
</organism>
<dbReference type="EMBL" id="ML211116">
    <property type="protein sequence ID" value="TFK88355.1"/>
    <property type="molecule type" value="Genomic_DNA"/>
</dbReference>
<evidence type="ECO:0000256" key="1">
    <source>
        <dbReference type="SAM" id="SignalP"/>
    </source>
</evidence>
<feature type="signal peptide" evidence="1">
    <location>
        <begin position="1"/>
        <end position="17"/>
    </location>
</feature>
<keyword evidence="1" id="KW-0732">Signal</keyword>
<evidence type="ECO:0008006" key="4">
    <source>
        <dbReference type="Google" id="ProtNLM"/>
    </source>
</evidence>
<dbReference type="InParanoid" id="A0A5C3PF11"/>
<keyword evidence="3" id="KW-1185">Reference proteome</keyword>